<sequence length="406" mass="44929">MHGKRARSSRRQVGRQSPDEEQVQEDAPRTPTKKVRLNVAKEEEEEEIAVVGNDVEAMTSRVVTPGTAVARSASSTSGNDTDASTLADDTDTAKATDAQASPARRSLFTPPTAEPPTQVTPGREGDDTGAKRRLLFGREVSPIHVQDNVRKVYKIVRRLTGSLGGNASSGPIYGELTMGSMQKMINLMKEHTGLCAESRFIDVGSGIGKPNLHVAQDPGVCFSYGLEVEESRWLLGMTCLKGMLEAAVSESVKELSDDERIHHQCFFEKGDIRQAKSFNPFSHVYMFSIGFPPMLWIELAKIWNRSSSPFLICYHSPKDIIDTYEFDVELVTQKQTSMHGSKEGHMGYIYKRKSARSFHRAACDPLFKPAFDKVEKSAEELNDEVGAEIDQMQGTGPATRSSRRRP</sequence>
<dbReference type="Pfam" id="PF08123">
    <property type="entry name" value="DOT1"/>
    <property type="match status" value="1"/>
</dbReference>
<dbReference type="InterPro" id="IPR029063">
    <property type="entry name" value="SAM-dependent_MTases_sf"/>
</dbReference>
<name>A0A7S3KVJ6_9STRA</name>
<feature type="compositionally biased region" description="Basic residues" evidence="1">
    <location>
        <begin position="1"/>
        <end position="13"/>
    </location>
</feature>
<dbReference type="EMBL" id="HBIM01000364">
    <property type="protein sequence ID" value="CAE0402027.1"/>
    <property type="molecule type" value="Transcribed_RNA"/>
</dbReference>
<proteinExistence type="predicted"/>
<feature type="domain" description="DOT1" evidence="2">
    <location>
        <begin position="168"/>
        <end position="231"/>
    </location>
</feature>
<evidence type="ECO:0000259" key="2">
    <source>
        <dbReference type="Pfam" id="PF08123"/>
    </source>
</evidence>
<feature type="region of interest" description="Disordered" evidence="1">
    <location>
        <begin position="1"/>
        <end position="129"/>
    </location>
</feature>
<organism evidence="3">
    <name type="scientific">Amphora coffeiformis</name>
    <dbReference type="NCBI Taxonomy" id="265554"/>
    <lineage>
        <taxon>Eukaryota</taxon>
        <taxon>Sar</taxon>
        <taxon>Stramenopiles</taxon>
        <taxon>Ochrophyta</taxon>
        <taxon>Bacillariophyta</taxon>
        <taxon>Bacillariophyceae</taxon>
        <taxon>Bacillariophycidae</taxon>
        <taxon>Thalassiophysales</taxon>
        <taxon>Catenulaceae</taxon>
        <taxon>Amphora</taxon>
    </lineage>
</organism>
<protein>
    <recommendedName>
        <fullName evidence="2">DOT1 domain-containing protein</fullName>
    </recommendedName>
</protein>
<feature type="compositionally biased region" description="Low complexity" evidence="1">
    <location>
        <begin position="80"/>
        <end position="100"/>
    </location>
</feature>
<dbReference type="GO" id="GO:0031151">
    <property type="term" value="F:histone H3K79 methyltransferase activity"/>
    <property type="evidence" value="ECO:0007669"/>
    <property type="project" value="InterPro"/>
</dbReference>
<dbReference type="SUPFAM" id="SSF53335">
    <property type="entry name" value="S-adenosyl-L-methionine-dependent methyltransferases"/>
    <property type="match status" value="1"/>
</dbReference>
<gene>
    <name evidence="3" type="ORF">ACOF00016_LOCUS322</name>
</gene>
<reference evidence="3" key="1">
    <citation type="submission" date="2021-01" db="EMBL/GenBank/DDBJ databases">
        <authorList>
            <person name="Corre E."/>
            <person name="Pelletier E."/>
            <person name="Niang G."/>
            <person name="Scheremetjew M."/>
            <person name="Finn R."/>
            <person name="Kale V."/>
            <person name="Holt S."/>
            <person name="Cochrane G."/>
            <person name="Meng A."/>
            <person name="Brown T."/>
            <person name="Cohen L."/>
        </authorList>
    </citation>
    <scope>NUCLEOTIDE SEQUENCE</scope>
    <source>
        <strain evidence="3">CCMP127</strain>
    </source>
</reference>
<feature type="region of interest" description="Disordered" evidence="1">
    <location>
        <begin position="382"/>
        <end position="406"/>
    </location>
</feature>
<evidence type="ECO:0000313" key="3">
    <source>
        <dbReference type="EMBL" id="CAE0402027.1"/>
    </source>
</evidence>
<accession>A0A7S3KVJ6</accession>
<evidence type="ECO:0000256" key="1">
    <source>
        <dbReference type="SAM" id="MobiDB-lite"/>
    </source>
</evidence>
<dbReference type="InterPro" id="IPR025789">
    <property type="entry name" value="DOT1_dom"/>
</dbReference>
<dbReference type="AlphaFoldDB" id="A0A7S3KVJ6"/>
<dbReference type="Gene3D" id="3.40.50.150">
    <property type="entry name" value="Vaccinia Virus protein VP39"/>
    <property type="match status" value="1"/>
</dbReference>